<comment type="caution">
    <text evidence="1">The sequence shown here is derived from an EMBL/GenBank/DDBJ whole genome shotgun (WGS) entry which is preliminary data.</text>
</comment>
<dbReference type="Proteomes" id="UP001486808">
    <property type="component" value="Unassembled WGS sequence"/>
</dbReference>
<reference evidence="1 2" key="1">
    <citation type="submission" date="2024-04" db="EMBL/GenBank/DDBJ databases">
        <title>Draft genome sequence of Halopseudomonas sabulinigri NBRC 116187.</title>
        <authorList>
            <person name="Miyakawa T."/>
            <person name="Kusuya Y."/>
            <person name="Miura T."/>
        </authorList>
    </citation>
    <scope>NUCLEOTIDE SEQUENCE [LARGE SCALE GENOMIC DNA]</scope>
    <source>
        <strain evidence="1 2">4NH20-0042</strain>
    </source>
</reference>
<dbReference type="EMBL" id="BAABWD010000003">
    <property type="protein sequence ID" value="GAA6132284.1"/>
    <property type="molecule type" value="Genomic_DNA"/>
</dbReference>
<accession>A0ABP9ZS53</accession>
<proteinExistence type="predicted"/>
<evidence type="ECO:0000313" key="2">
    <source>
        <dbReference type="Proteomes" id="UP001486808"/>
    </source>
</evidence>
<name>A0ABP9ZS53_9GAMM</name>
<dbReference type="RefSeq" id="WP_353389039.1">
    <property type="nucleotide sequence ID" value="NZ_BAABWD010000003.1"/>
</dbReference>
<gene>
    <name evidence="1" type="ORF">NBRC116187_26440</name>
</gene>
<protein>
    <recommendedName>
        <fullName evidence="3">Sigma-70 family RNA polymerase sigma factor</fullName>
    </recommendedName>
</protein>
<evidence type="ECO:0000313" key="1">
    <source>
        <dbReference type="EMBL" id="GAA6132284.1"/>
    </source>
</evidence>
<evidence type="ECO:0008006" key="3">
    <source>
        <dbReference type="Google" id="ProtNLM"/>
    </source>
</evidence>
<organism evidence="1 2">
    <name type="scientific">Halopseudomonas sabulinigri</name>
    <dbReference type="NCBI Taxonomy" id="472181"/>
    <lineage>
        <taxon>Bacteria</taxon>
        <taxon>Pseudomonadati</taxon>
        <taxon>Pseudomonadota</taxon>
        <taxon>Gammaproteobacteria</taxon>
        <taxon>Pseudomonadales</taxon>
        <taxon>Pseudomonadaceae</taxon>
        <taxon>Halopseudomonas</taxon>
    </lineage>
</organism>
<keyword evidence="2" id="KW-1185">Reference proteome</keyword>
<sequence>MQHAGSDYLSQEEVRAKLSSLSQPDLLRLRQVASFQAWKLRGGDAGELLAEGLQRVVSGDRRWPRGLDTAPFMKNVFASIVSSHAKHAAFVGQYEVDPPVALSEGDALPDATSLENQTDPIENIYAQEMLGRLTAELSDDPEALAVAMSFGEGLTALETQSQFRLSPNQYDAARKRFRRVVNKINTEKMA</sequence>